<organism evidence="4 5">
    <name type="scientific">Mucilaginibacter angelicae</name>
    <dbReference type="NCBI Taxonomy" id="869718"/>
    <lineage>
        <taxon>Bacteria</taxon>
        <taxon>Pseudomonadati</taxon>
        <taxon>Bacteroidota</taxon>
        <taxon>Sphingobacteriia</taxon>
        <taxon>Sphingobacteriales</taxon>
        <taxon>Sphingobacteriaceae</taxon>
        <taxon>Mucilaginibacter</taxon>
    </lineage>
</organism>
<dbReference type="Pfam" id="PF00534">
    <property type="entry name" value="Glycos_transf_1"/>
    <property type="match status" value="1"/>
</dbReference>
<evidence type="ECO:0000313" key="5">
    <source>
        <dbReference type="Proteomes" id="UP001589828"/>
    </source>
</evidence>
<dbReference type="RefSeq" id="WP_377024039.1">
    <property type="nucleotide sequence ID" value="NZ_JBHLTS010000024.1"/>
</dbReference>
<feature type="domain" description="Glycosyl transferase family 1" evidence="2">
    <location>
        <begin position="193"/>
        <end position="348"/>
    </location>
</feature>
<reference evidence="4 5" key="1">
    <citation type="submission" date="2024-09" db="EMBL/GenBank/DDBJ databases">
        <authorList>
            <person name="Sun Q."/>
            <person name="Mori K."/>
        </authorList>
    </citation>
    <scope>NUCLEOTIDE SEQUENCE [LARGE SCALE GENOMIC DNA]</scope>
    <source>
        <strain evidence="4 5">NCAIM B.02415</strain>
    </source>
</reference>
<keyword evidence="5" id="KW-1185">Reference proteome</keyword>
<evidence type="ECO:0000259" key="2">
    <source>
        <dbReference type="Pfam" id="PF00534"/>
    </source>
</evidence>
<evidence type="ECO:0000313" key="4">
    <source>
        <dbReference type="EMBL" id="MFC0516243.1"/>
    </source>
</evidence>
<dbReference type="SUPFAM" id="SSF53756">
    <property type="entry name" value="UDP-Glycosyltransferase/glycogen phosphorylase"/>
    <property type="match status" value="1"/>
</dbReference>
<protein>
    <submittedName>
        <fullName evidence="4">Glycosyltransferase family 4 protein</fullName>
    </submittedName>
</protein>
<dbReference type="Proteomes" id="UP001589828">
    <property type="component" value="Unassembled WGS sequence"/>
</dbReference>
<dbReference type="Gene3D" id="3.40.50.2000">
    <property type="entry name" value="Glycogen Phosphorylase B"/>
    <property type="match status" value="2"/>
</dbReference>
<dbReference type="InterPro" id="IPR028098">
    <property type="entry name" value="Glyco_trans_4-like_N"/>
</dbReference>
<feature type="domain" description="Glycosyltransferase subfamily 4-like N-terminal" evidence="3">
    <location>
        <begin position="38"/>
        <end position="178"/>
    </location>
</feature>
<dbReference type="PANTHER" id="PTHR46401:SF2">
    <property type="entry name" value="GLYCOSYLTRANSFERASE WBBK-RELATED"/>
    <property type="match status" value="1"/>
</dbReference>
<dbReference type="EMBL" id="JBHLTS010000024">
    <property type="protein sequence ID" value="MFC0516243.1"/>
    <property type="molecule type" value="Genomic_DNA"/>
</dbReference>
<gene>
    <name evidence="4" type="ORF">ACFFGT_18620</name>
</gene>
<sequence>MKIGYDAKRAFYNNTGLGNYSRWLIKGIASLNPSNTLYLYTPKAKANPRLNFVGDYPNIHTVTPKSKWFTSWWRSKGIVKDLKLDGIDLYHGLSHELPSDIEQIGIRSVVTVHDLIFIRFPKQFGAVNYRIYLAKVKHACRVADQIIAISQKTKDDMVKLLGIDPKKIEVIYQGCDPAFTIEQTAAQKSAVKEKYNLPKHFILSVGTIEERKNLLLTVKALKNVDDITLVVVGKETKYTEQVKAYIAANNLNQRVMFLKDVTFAELAAIYQLASVFVYPSRYEGFGIPVLEALNSGVPVIAATGSCLEEAGGPDSLYVNPDDDTSLAEKLNQVLGDDDLRQHMITKGRAYAANFTDDKLSLQLMQLYQNILNHA</sequence>
<comment type="caution">
    <text evidence="4">The sequence shown here is derived from an EMBL/GenBank/DDBJ whole genome shotgun (WGS) entry which is preliminary data.</text>
</comment>
<dbReference type="CDD" id="cd03809">
    <property type="entry name" value="GT4_MtfB-like"/>
    <property type="match status" value="1"/>
</dbReference>
<dbReference type="PANTHER" id="PTHR46401">
    <property type="entry name" value="GLYCOSYLTRANSFERASE WBBK-RELATED"/>
    <property type="match status" value="1"/>
</dbReference>
<evidence type="ECO:0000259" key="3">
    <source>
        <dbReference type="Pfam" id="PF13439"/>
    </source>
</evidence>
<proteinExistence type="predicted"/>
<keyword evidence="1" id="KW-0808">Transferase</keyword>
<evidence type="ECO:0000256" key="1">
    <source>
        <dbReference type="ARBA" id="ARBA00022679"/>
    </source>
</evidence>
<dbReference type="InterPro" id="IPR001296">
    <property type="entry name" value="Glyco_trans_1"/>
</dbReference>
<name>A0ABV6L9Y0_9SPHI</name>
<dbReference type="Pfam" id="PF13439">
    <property type="entry name" value="Glyco_transf_4"/>
    <property type="match status" value="1"/>
</dbReference>
<accession>A0ABV6L9Y0</accession>